<dbReference type="Proteomes" id="UP000626786">
    <property type="component" value="Unassembled WGS sequence"/>
</dbReference>
<feature type="compositionally biased region" description="Acidic residues" evidence="1">
    <location>
        <begin position="44"/>
        <end position="56"/>
    </location>
</feature>
<organism evidence="3 4">
    <name type="scientific">Sporosarcina quadrami</name>
    <dbReference type="NCBI Taxonomy" id="2762234"/>
    <lineage>
        <taxon>Bacteria</taxon>
        <taxon>Bacillati</taxon>
        <taxon>Bacillota</taxon>
        <taxon>Bacilli</taxon>
        <taxon>Bacillales</taxon>
        <taxon>Caryophanaceae</taxon>
        <taxon>Sporosarcina</taxon>
    </lineage>
</organism>
<keyword evidence="2" id="KW-0732">Signal</keyword>
<sequence>MTSKLKFLLLGMLLVLGLAACGNEKEDQQADTSKEDNAVTGETESTDEADEADDSDKAETNASLLNDKTIGFSLDEFKERFNENAKNNNLDMAIGDYEWKEYDETSELVTVEVYEDMDFNAMRVKDEEHVKMVHLEIDGAESRETAYALIQTMIESVDNEMTEADAKSIMAELKLDDVTVDGDGSERYYSKNGLIYLLMDDPDNWIEFGIANENDPDLDLE</sequence>
<accession>A0ABR8U760</accession>
<gene>
    <name evidence="3" type="ORF">H9649_04715</name>
</gene>
<evidence type="ECO:0000256" key="2">
    <source>
        <dbReference type="SAM" id="SignalP"/>
    </source>
</evidence>
<keyword evidence="4" id="KW-1185">Reference proteome</keyword>
<evidence type="ECO:0008006" key="5">
    <source>
        <dbReference type="Google" id="ProtNLM"/>
    </source>
</evidence>
<feature type="compositionally biased region" description="Basic and acidic residues" evidence="1">
    <location>
        <begin position="24"/>
        <end position="37"/>
    </location>
</feature>
<feature type="chain" id="PRO_5047051480" description="Lipoprotein" evidence="2">
    <location>
        <begin position="21"/>
        <end position="221"/>
    </location>
</feature>
<protein>
    <recommendedName>
        <fullName evidence="5">Lipoprotein</fullName>
    </recommendedName>
</protein>
<dbReference type="RefSeq" id="WP_191693564.1">
    <property type="nucleotide sequence ID" value="NZ_JACSQN010000003.1"/>
</dbReference>
<name>A0ABR8U760_9BACL</name>
<evidence type="ECO:0000256" key="1">
    <source>
        <dbReference type="SAM" id="MobiDB-lite"/>
    </source>
</evidence>
<feature type="signal peptide" evidence="2">
    <location>
        <begin position="1"/>
        <end position="20"/>
    </location>
</feature>
<evidence type="ECO:0000313" key="4">
    <source>
        <dbReference type="Proteomes" id="UP000626786"/>
    </source>
</evidence>
<reference evidence="3 4" key="1">
    <citation type="submission" date="2020-08" db="EMBL/GenBank/DDBJ databases">
        <title>A Genomic Blueprint of the Chicken Gut Microbiome.</title>
        <authorList>
            <person name="Gilroy R."/>
            <person name="Ravi A."/>
            <person name="Getino M."/>
            <person name="Pursley I."/>
            <person name="Horton D.L."/>
            <person name="Alikhan N.-F."/>
            <person name="Baker D."/>
            <person name="Gharbi K."/>
            <person name="Hall N."/>
            <person name="Watson M."/>
            <person name="Adriaenssens E.M."/>
            <person name="Foster-Nyarko E."/>
            <person name="Jarju S."/>
            <person name="Secka A."/>
            <person name="Antonio M."/>
            <person name="Oren A."/>
            <person name="Chaudhuri R."/>
            <person name="La Ragione R.M."/>
            <person name="Hildebrand F."/>
            <person name="Pallen M.J."/>
        </authorList>
    </citation>
    <scope>NUCLEOTIDE SEQUENCE [LARGE SCALE GENOMIC DNA]</scope>
    <source>
        <strain evidence="3 4">Sa2YVA2</strain>
    </source>
</reference>
<evidence type="ECO:0000313" key="3">
    <source>
        <dbReference type="EMBL" id="MBD7983875.1"/>
    </source>
</evidence>
<comment type="caution">
    <text evidence="3">The sequence shown here is derived from an EMBL/GenBank/DDBJ whole genome shotgun (WGS) entry which is preliminary data.</text>
</comment>
<dbReference type="EMBL" id="JACSQN010000003">
    <property type="protein sequence ID" value="MBD7983875.1"/>
    <property type="molecule type" value="Genomic_DNA"/>
</dbReference>
<proteinExistence type="predicted"/>
<dbReference type="PROSITE" id="PS51257">
    <property type="entry name" value="PROKAR_LIPOPROTEIN"/>
    <property type="match status" value="1"/>
</dbReference>
<feature type="region of interest" description="Disordered" evidence="1">
    <location>
        <begin position="24"/>
        <end position="61"/>
    </location>
</feature>